<dbReference type="Pfam" id="PF02481">
    <property type="entry name" value="DNA_processg_A"/>
    <property type="match status" value="1"/>
</dbReference>
<evidence type="ECO:0000313" key="5">
    <source>
        <dbReference type="Proteomes" id="UP001382455"/>
    </source>
</evidence>
<comment type="similarity">
    <text evidence="1">Belongs to the DprA/Smf family.</text>
</comment>
<proteinExistence type="inferred from homology"/>
<accession>A0ABU8EMD8</accession>
<dbReference type="InterPro" id="IPR057666">
    <property type="entry name" value="DrpA_SLOG"/>
</dbReference>
<dbReference type="Gene3D" id="1.10.10.10">
    <property type="entry name" value="Winged helix-like DNA-binding domain superfamily/Winged helix DNA-binding domain"/>
    <property type="match status" value="1"/>
</dbReference>
<dbReference type="SUPFAM" id="SSF102405">
    <property type="entry name" value="MCP/YpsA-like"/>
    <property type="match status" value="1"/>
</dbReference>
<sequence length="363" mass="39981">MQRNIRSELEYWLAFYLIKGIGFQTAKQLLTHTSFEVLFSRSCNELCELGLKSSVATAIKTFEWQQVESIIQQCKTLNIQIIHLSHSDYPALLKEIPAPPLVLFCKGDIQLLDSPKLAIVGSRNATESGRQVSFDIAHSLAINEFCVVSGMARGIDSCAHRGALQANGKTIAVLGTGVDLCYPKRASKLYESISEHGLLISEYKPGTLAQAANFPRRNRIISGLSMGAIVVEAEQKSGSLITAKYALEQNREVFAVPGSVYNELAKGCHALIKQGAKLIENCDDIFSELSVLPKSCLYKVDETEKNVISDSVLEHLTFEVTSVDKLQQLSGIQMDELLSRLLDLELSGQVVRVLDGYTRIGRS</sequence>
<gene>
    <name evidence="4" type="primary">dprA</name>
    <name evidence="4" type="ORF">WAE96_00105</name>
</gene>
<dbReference type="PANTHER" id="PTHR43022">
    <property type="entry name" value="PROTEIN SMF"/>
    <property type="match status" value="1"/>
</dbReference>
<dbReference type="InterPro" id="IPR010994">
    <property type="entry name" value="RuvA_2-like"/>
</dbReference>
<dbReference type="SUPFAM" id="SSF47781">
    <property type="entry name" value="RuvA domain 2-like"/>
    <property type="match status" value="1"/>
</dbReference>
<evidence type="ECO:0000313" key="4">
    <source>
        <dbReference type="EMBL" id="MEI4548124.1"/>
    </source>
</evidence>
<organism evidence="4 5">
    <name type="scientific">Pseudoalteromonas spongiae</name>
    <dbReference type="NCBI Taxonomy" id="298657"/>
    <lineage>
        <taxon>Bacteria</taxon>
        <taxon>Pseudomonadati</taxon>
        <taxon>Pseudomonadota</taxon>
        <taxon>Gammaproteobacteria</taxon>
        <taxon>Alteromonadales</taxon>
        <taxon>Pseudoalteromonadaceae</taxon>
        <taxon>Pseudoalteromonas</taxon>
    </lineage>
</organism>
<protein>
    <submittedName>
        <fullName evidence="4">DNA-processing protein DprA</fullName>
    </submittedName>
</protein>
<dbReference type="Gene3D" id="3.40.50.450">
    <property type="match status" value="1"/>
</dbReference>
<name>A0ABU8EMD8_9GAMM</name>
<evidence type="ECO:0000256" key="1">
    <source>
        <dbReference type="ARBA" id="ARBA00006525"/>
    </source>
</evidence>
<feature type="domain" description="Smf/DprA SLOG" evidence="2">
    <location>
        <begin position="81"/>
        <end position="289"/>
    </location>
</feature>
<dbReference type="InterPro" id="IPR036388">
    <property type="entry name" value="WH-like_DNA-bd_sf"/>
</dbReference>
<dbReference type="Pfam" id="PF17782">
    <property type="entry name" value="WHD_DprA"/>
    <property type="match status" value="1"/>
</dbReference>
<keyword evidence="5" id="KW-1185">Reference proteome</keyword>
<evidence type="ECO:0000259" key="2">
    <source>
        <dbReference type="Pfam" id="PF02481"/>
    </source>
</evidence>
<dbReference type="EMBL" id="JBAWKS010000001">
    <property type="protein sequence ID" value="MEI4548124.1"/>
    <property type="molecule type" value="Genomic_DNA"/>
</dbReference>
<dbReference type="InterPro" id="IPR003488">
    <property type="entry name" value="DprA"/>
</dbReference>
<dbReference type="Proteomes" id="UP001382455">
    <property type="component" value="Unassembled WGS sequence"/>
</dbReference>
<reference evidence="4 5" key="1">
    <citation type="submission" date="2023-12" db="EMBL/GenBank/DDBJ databases">
        <title>Friends and Foes: Symbiotic and Algicidal bacterial influence on Karenia brevis blooms.</title>
        <authorList>
            <person name="Fei C."/>
            <person name="Mohamed A.R."/>
            <person name="Booker A."/>
            <person name="Arshad M."/>
            <person name="Klass S."/>
            <person name="Ahn S."/>
            <person name="Gilbert P.M."/>
            <person name="Heil C.A."/>
            <person name="Martinez J.M."/>
            <person name="Amin S.A."/>
        </authorList>
    </citation>
    <scope>NUCLEOTIDE SEQUENCE [LARGE SCALE GENOMIC DNA]</scope>
    <source>
        <strain evidence="4 5">CE15</strain>
    </source>
</reference>
<dbReference type="NCBIfam" id="TIGR00732">
    <property type="entry name" value="dprA"/>
    <property type="match status" value="1"/>
</dbReference>
<dbReference type="InterPro" id="IPR041614">
    <property type="entry name" value="DprA_WH"/>
</dbReference>
<evidence type="ECO:0000259" key="3">
    <source>
        <dbReference type="Pfam" id="PF17782"/>
    </source>
</evidence>
<comment type="caution">
    <text evidence="4">The sequence shown here is derived from an EMBL/GenBank/DDBJ whole genome shotgun (WGS) entry which is preliminary data.</text>
</comment>
<dbReference type="RefSeq" id="WP_336434204.1">
    <property type="nucleotide sequence ID" value="NZ_JBAWKS010000001.1"/>
</dbReference>
<feature type="domain" description="DprA winged helix" evidence="3">
    <location>
        <begin position="309"/>
        <end position="353"/>
    </location>
</feature>
<dbReference type="PANTHER" id="PTHR43022:SF1">
    <property type="entry name" value="PROTEIN SMF"/>
    <property type="match status" value="1"/>
</dbReference>